<protein>
    <submittedName>
        <fullName evidence="3">MFS domain-containing protein</fullName>
    </submittedName>
</protein>
<dbReference type="WBParaSite" id="Pan_g9205.t1">
    <property type="protein sequence ID" value="Pan_g9205.t1"/>
    <property type="gene ID" value="Pan_g9205"/>
</dbReference>
<dbReference type="GO" id="GO:0022857">
    <property type="term" value="F:transmembrane transporter activity"/>
    <property type="evidence" value="ECO:0007669"/>
    <property type="project" value="InterPro"/>
</dbReference>
<reference evidence="3" key="2">
    <citation type="submission" date="2020-10" db="UniProtKB">
        <authorList>
            <consortium name="WormBaseParasite"/>
        </authorList>
    </citation>
    <scope>IDENTIFICATION</scope>
</reference>
<feature type="transmembrane region" description="Helical" evidence="1">
    <location>
        <begin position="368"/>
        <end position="388"/>
    </location>
</feature>
<dbReference type="InterPro" id="IPR036259">
    <property type="entry name" value="MFS_trans_sf"/>
</dbReference>
<feature type="transmembrane region" description="Helical" evidence="1">
    <location>
        <begin position="283"/>
        <end position="305"/>
    </location>
</feature>
<dbReference type="SUPFAM" id="SSF103473">
    <property type="entry name" value="MFS general substrate transporter"/>
    <property type="match status" value="1"/>
</dbReference>
<feature type="transmembrane region" description="Helical" evidence="1">
    <location>
        <begin position="12"/>
        <end position="36"/>
    </location>
</feature>
<evidence type="ECO:0000313" key="2">
    <source>
        <dbReference type="Proteomes" id="UP000492821"/>
    </source>
</evidence>
<proteinExistence type="predicted"/>
<evidence type="ECO:0000256" key="1">
    <source>
        <dbReference type="SAM" id="Phobius"/>
    </source>
</evidence>
<feature type="transmembrane region" description="Helical" evidence="1">
    <location>
        <begin position="217"/>
        <end position="238"/>
    </location>
</feature>
<feature type="transmembrane region" description="Helical" evidence="1">
    <location>
        <begin position="164"/>
        <end position="184"/>
    </location>
</feature>
<feature type="transmembrane region" description="Helical" evidence="1">
    <location>
        <begin position="133"/>
        <end position="152"/>
    </location>
</feature>
<dbReference type="PANTHER" id="PTHR24002">
    <property type="entry name" value="SOLUTE CARRIER FAMILY 22 MEMBER 18"/>
    <property type="match status" value="1"/>
</dbReference>
<dbReference type="GO" id="GO:0005635">
    <property type="term" value="C:nuclear envelope"/>
    <property type="evidence" value="ECO:0007669"/>
    <property type="project" value="TreeGrafter"/>
</dbReference>
<feature type="transmembrane region" description="Helical" evidence="1">
    <location>
        <begin position="48"/>
        <end position="65"/>
    </location>
</feature>
<dbReference type="AlphaFoldDB" id="A0A7E4WB93"/>
<accession>A0A7E4WB93</accession>
<organism evidence="2 3">
    <name type="scientific">Panagrellus redivivus</name>
    <name type="common">Microworm</name>
    <dbReference type="NCBI Taxonomy" id="6233"/>
    <lineage>
        <taxon>Eukaryota</taxon>
        <taxon>Metazoa</taxon>
        <taxon>Ecdysozoa</taxon>
        <taxon>Nematoda</taxon>
        <taxon>Chromadorea</taxon>
        <taxon>Rhabditida</taxon>
        <taxon>Tylenchina</taxon>
        <taxon>Panagrolaimomorpha</taxon>
        <taxon>Panagrolaimoidea</taxon>
        <taxon>Panagrolaimidae</taxon>
        <taxon>Panagrellus</taxon>
    </lineage>
</organism>
<keyword evidence="1" id="KW-1133">Transmembrane helix</keyword>
<keyword evidence="1" id="KW-0812">Transmembrane</keyword>
<dbReference type="InterPro" id="IPR011701">
    <property type="entry name" value="MFS"/>
</dbReference>
<dbReference type="PANTHER" id="PTHR24002:SF4">
    <property type="entry name" value="MFS DOMAIN-CONTAINING PROTEIN"/>
    <property type="match status" value="1"/>
</dbReference>
<name>A0A7E4WB93_PANRE</name>
<keyword evidence="2" id="KW-1185">Reference proteome</keyword>
<feature type="transmembrane region" description="Helical" evidence="1">
    <location>
        <begin position="72"/>
        <end position="90"/>
    </location>
</feature>
<feature type="transmembrane region" description="Helical" evidence="1">
    <location>
        <begin position="250"/>
        <end position="271"/>
    </location>
</feature>
<dbReference type="Gene3D" id="1.20.1250.20">
    <property type="entry name" value="MFS general substrate transporter like domains"/>
    <property type="match status" value="1"/>
</dbReference>
<evidence type="ECO:0000313" key="3">
    <source>
        <dbReference type="WBParaSite" id="Pan_g9205.t1"/>
    </source>
</evidence>
<sequence length="405" mass="44939">MSLTKQKRVLSVLCLIYGIWHLGTTWTTTLLSFLQWDTTEVLTIVDLGYIQSFGALCNAVGALAIGQMTDSIGPKFMFLFATVLTSLYYIGLSMSYTWLGFLMLQVLRIGYQLDSTAEMYLATVTTESERTRALMILTIPQAASMFLGPIIASRVAVWTTLRTSQFFCGLVMSAFLVPVLLFMLPTTHSIPRLASARLRPQDYWPMLTRNGALREGLVLRALLVAAYVCYELIARNYLLRSYMKGAGDSAEVLIVMGISLLATQFAILPILQKRFTPKTLLQIAITALIISYAGANFTTSLYQFLAITALQTGAYAVAYAESCTQITSAVERTDLGKATGFASMTQWLTHFVIPLYTSHLVQHWHYTYAFYTSAVLMTAALGYVTAFAKHSNARYQTLLPSMQVA</sequence>
<keyword evidence="1" id="KW-0472">Membrane</keyword>
<reference evidence="2" key="1">
    <citation type="journal article" date="2013" name="Genetics">
        <title>The draft genome and transcriptome of Panagrellus redivivus are shaped by the harsh demands of a free-living lifestyle.</title>
        <authorList>
            <person name="Srinivasan J."/>
            <person name="Dillman A.R."/>
            <person name="Macchietto M.G."/>
            <person name="Heikkinen L."/>
            <person name="Lakso M."/>
            <person name="Fracchia K.M."/>
            <person name="Antoshechkin I."/>
            <person name="Mortazavi A."/>
            <person name="Wong G."/>
            <person name="Sternberg P.W."/>
        </authorList>
    </citation>
    <scope>NUCLEOTIDE SEQUENCE [LARGE SCALE GENOMIC DNA]</scope>
    <source>
        <strain evidence="2">MT8872</strain>
    </source>
</reference>
<dbReference type="Pfam" id="PF07690">
    <property type="entry name" value="MFS_1"/>
    <property type="match status" value="1"/>
</dbReference>
<dbReference type="Proteomes" id="UP000492821">
    <property type="component" value="Unassembled WGS sequence"/>
</dbReference>